<dbReference type="Pfam" id="PF04930">
    <property type="entry name" value="FUN14"/>
    <property type="match status" value="1"/>
</dbReference>
<comment type="similarity">
    <text evidence="2">Belongs to the FUN14 family.</text>
</comment>
<comment type="subcellular location">
    <subcellularLocation>
        <location evidence="1">Membrane</location>
    </subcellularLocation>
</comment>
<dbReference type="VEuPathDB" id="FungiDB:VP01_1175g3"/>
<dbReference type="PANTHER" id="PTHR21346:SF10">
    <property type="entry name" value="TRANSMEMBRANE PROTEIN"/>
    <property type="match status" value="1"/>
</dbReference>
<keyword evidence="8" id="KW-1185">Reference proteome</keyword>
<sequence length="252" mass="28475">MCILDQITRKWETAEENKKQQTQSRQMLGPHCLINPLAPRLMYQASTKIPSCPRPLFSQGFHHSASNFTIVHRHPFARPYASSFTMCRAKCSMGVVLAAMAGYQLSRKPAILQLDSDLPSSHLITTTDTTDHLQHPTQLDSVESILSMQKLSFGTLTGICAGVFVKKGLSFLAFLFGGAFVLLQYLHSSSLIRIDWRKWAHRYESRMWPDNKKHRRGATAKSMASRCVDFLTSDFQYRSTFTVGFLLGLRIG</sequence>
<evidence type="ECO:0000313" key="8">
    <source>
        <dbReference type="Proteomes" id="UP000037035"/>
    </source>
</evidence>
<dbReference type="STRING" id="27349.A0A0L6VR69"/>
<dbReference type="Proteomes" id="UP000037035">
    <property type="component" value="Unassembled WGS sequence"/>
</dbReference>
<dbReference type="OrthoDB" id="163794at2759"/>
<evidence type="ECO:0008006" key="9">
    <source>
        <dbReference type="Google" id="ProtNLM"/>
    </source>
</evidence>
<dbReference type="GO" id="GO:0016020">
    <property type="term" value="C:membrane"/>
    <property type="evidence" value="ECO:0007669"/>
    <property type="project" value="UniProtKB-SubCell"/>
</dbReference>
<dbReference type="InterPro" id="IPR007014">
    <property type="entry name" value="FUN14"/>
</dbReference>
<keyword evidence="4 6" id="KW-1133">Transmembrane helix</keyword>
<keyword evidence="5 6" id="KW-0472">Membrane</keyword>
<evidence type="ECO:0000256" key="6">
    <source>
        <dbReference type="SAM" id="Phobius"/>
    </source>
</evidence>
<dbReference type="PANTHER" id="PTHR21346">
    <property type="entry name" value="FUN14 DOMAIN CONTAINING"/>
    <property type="match status" value="1"/>
</dbReference>
<evidence type="ECO:0000256" key="5">
    <source>
        <dbReference type="ARBA" id="ARBA00023136"/>
    </source>
</evidence>
<evidence type="ECO:0000256" key="1">
    <source>
        <dbReference type="ARBA" id="ARBA00004370"/>
    </source>
</evidence>
<evidence type="ECO:0000256" key="4">
    <source>
        <dbReference type="ARBA" id="ARBA00022989"/>
    </source>
</evidence>
<proteinExistence type="inferred from homology"/>
<reference evidence="7 8" key="1">
    <citation type="submission" date="2015-08" db="EMBL/GenBank/DDBJ databases">
        <title>Next Generation Sequencing and Analysis of the Genome of Puccinia sorghi L Schw, the Causal Agent of Maize Common Rust.</title>
        <authorList>
            <person name="Rochi L."/>
            <person name="Burguener G."/>
            <person name="Darino M."/>
            <person name="Turjanski A."/>
            <person name="Kreff E."/>
            <person name="Dieguez M.J."/>
            <person name="Sacco F."/>
        </authorList>
    </citation>
    <scope>NUCLEOTIDE SEQUENCE [LARGE SCALE GENOMIC DNA]</scope>
    <source>
        <strain evidence="7 8">RO10H11247</strain>
    </source>
</reference>
<dbReference type="AlphaFoldDB" id="A0A0L6VR69"/>
<dbReference type="EMBL" id="LAVV01001954">
    <property type="protein sequence ID" value="KNZ63191.1"/>
    <property type="molecule type" value="Genomic_DNA"/>
</dbReference>
<organism evidence="7 8">
    <name type="scientific">Puccinia sorghi</name>
    <dbReference type="NCBI Taxonomy" id="27349"/>
    <lineage>
        <taxon>Eukaryota</taxon>
        <taxon>Fungi</taxon>
        <taxon>Dikarya</taxon>
        <taxon>Basidiomycota</taxon>
        <taxon>Pucciniomycotina</taxon>
        <taxon>Pucciniomycetes</taxon>
        <taxon>Pucciniales</taxon>
        <taxon>Pucciniaceae</taxon>
        <taxon>Puccinia</taxon>
    </lineage>
</organism>
<evidence type="ECO:0000256" key="3">
    <source>
        <dbReference type="ARBA" id="ARBA00022692"/>
    </source>
</evidence>
<gene>
    <name evidence="7" type="ORF">VP01_1175g3</name>
</gene>
<accession>A0A0L6VR69</accession>
<keyword evidence="3 6" id="KW-0812">Transmembrane</keyword>
<evidence type="ECO:0000313" key="7">
    <source>
        <dbReference type="EMBL" id="KNZ63191.1"/>
    </source>
</evidence>
<comment type="caution">
    <text evidence="7">The sequence shown here is derived from an EMBL/GenBank/DDBJ whole genome shotgun (WGS) entry which is preliminary data.</text>
</comment>
<protein>
    <recommendedName>
        <fullName evidence="9">FUN14 family protein</fullName>
    </recommendedName>
</protein>
<feature type="transmembrane region" description="Helical" evidence="6">
    <location>
        <begin position="169"/>
        <end position="187"/>
    </location>
</feature>
<evidence type="ECO:0000256" key="2">
    <source>
        <dbReference type="ARBA" id="ARBA00009160"/>
    </source>
</evidence>
<name>A0A0L6VR69_9BASI</name>